<keyword evidence="11 13" id="KW-0411">Iron-sulfur</keyword>
<dbReference type="HAMAP" id="MF_01694">
    <property type="entry name" value="BioB"/>
    <property type="match status" value="1"/>
</dbReference>
<feature type="domain" description="Radical SAM core" evidence="14">
    <location>
        <begin position="43"/>
        <end position="269"/>
    </location>
</feature>
<keyword evidence="5 13" id="KW-0808">Transferase</keyword>
<gene>
    <name evidence="13 15" type="primary">bioB</name>
    <name evidence="15" type="ORF">H9625_11240</name>
</gene>
<feature type="binding site" evidence="13">
    <location>
        <position position="105"/>
    </location>
    <ligand>
        <name>[2Fe-2S] cluster</name>
        <dbReference type="ChEBI" id="CHEBI:190135"/>
    </ligand>
</feature>
<dbReference type="NCBIfam" id="TIGR00433">
    <property type="entry name" value="bioB"/>
    <property type="match status" value="1"/>
</dbReference>
<name>A0ABR8YA00_9BACT</name>
<comment type="cofactor">
    <cofactor evidence="13">
        <name>[2Fe-2S] cluster</name>
        <dbReference type="ChEBI" id="CHEBI:190135"/>
    </cofactor>
    <text evidence="13">Binds 1 [2Fe-2S] cluster. The cluster is coordinated with 3 cysteines and 1 arginine.</text>
</comment>
<dbReference type="InterPro" id="IPR002684">
    <property type="entry name" value="Biotin_synth/BioAB"/>
</dbReference>
<comment type="pathway">
    <text evidence="1 13">Cofactor biosynthesis; biotin biosynthesis; biotin from 7,8-diaminononanoate: step 2/2.</text>
</comment>
<dbReference type="GO" id="GO:0004076">
    <property type="term" value="F:biotin synthase activity"/>
    <property type="evidence" value="ECO:0007669"/>
    <property type="project" value="UniProtKB-EC"/>
</dbReference>
<evidence type="ECO:0000256" key="11">
    <source>
        <dbReference type="ARBA" id="ARBA00023014"/>
    </source>
</evidence>
<keyword evidence="8 13" id="KW-0479">Metal-binding</keyword>
<dbReference type="InterPro" id="IPR006638">
    <property type="entry name" value="Elp3/MiaA/NifB-like_rSAM"/>
</dbReference>
<dbReference type="Pfam" id="PF06968">
    <property type="entry name" value="BATS"/>
    <property type="match status" value="1"/>
</dbReference>
<evidence type="ECO:0000313" key="16">
    <source>
        <dbReference type="Proteomes" id="UP000620874"/>
    </source>
</evidence>
<feature type="binding site" evidence="13">
    <location>
        <position position="68"/>
    </location>
    <ligand>
        <name>[4Fe-4S] cluster</name>
        <dbReference type="ChEBI" id="CHEBI:49883"/>
        <note>4Fe-4S-S-AdoMet</note>
    </ligand>
</feature>
<feature type="binding site" evidence="13">
    <location>
        <position position="197"/>
    </location>
    <ligand>
        <name>[2Fe-2S] cluster</name>
        <dbReference type="ChEBI" id="CHEBI:190135"/>
    </ligand>
</feature>
<feature type="binding site" evidence="13">
    <location>
        <position position="65"/>
    </location>
    <ligand>
        <name>[4Fe-4S] cluster</name>
        <dbReference type="ChEBI" id="CHEBI:49883"/>
        <note>4Fe-4S-S-AdoMet</note>
    </ligand>
</feature>
<proteinExistence type="inferred from homology"/>
<evidence type="ECO:0000256" key="4">
    <source>
        <dbReference type="ARBA" id="ARBA00022485"/>
    </source>
</evidence>
<dbReference type="InterPro" id="IPR013785">
    <property type="entry name" value="Aldolase_TIM"/>
</dbReference>
<evidence type="ECO:0000256" key="5">
    <source>
        <dbReference type="ARBA" id="ARBA00022679"/>
    </source>
</evidence>
<evidence type="ECO:0000256" key="7">
    <source>
        <dbReference type="ARBA" id="ARBA00022714"/>
    </source>
</evidence>
<dbReference type="PIRSF" id="PIRSF001619">
    <property type="entry name" value="Biotin_synth"/>
    <property type="match status" value="1"/>
</dbReference>
<comment type="cofactor">
    <cofactor evidence="13">
        <name>[4Fe-4S] cluster</name>
        <dbReference type="ChEBI" id="CHEBI:49883"/>
    </cofactor>
    <text evidence="13">Binds 1 [4Fe-4S] cluster. The cluster is coordinated with 3 cysteines and an exchangeable S-adenosyl-L-methionine.</text>
</comment>
<evidence type="ECO:0000256" key="10">
    <source>
        <dbReference type="ARBA" id="ARBA00023004"/>
    </source>
</evidence>
<protein>
    <recommendedName>
        <fullName evidence="3 13">Biotin synthase</fullName>
        <ecNumber evidence="3 13">2.8.1.6</ecNumber>
    </recommendedName>
</protein>
<organism evidence="15 16">
    <name type="scientific">Phocaeicola intestinalis</name>
    <dbReference type="NCBI Taxonomy" id="2762212"/>
    <lineage>
        <taxon>Bacteria</taxon>
        <taxon>Pseudomonadati</taxon>
        <taxon>Bacteroidota</taxon>
        <taxon>Bacteroidia</taxon>
        <taxon>Bacteroidales</taxon>
        <taxon>Bacteroidaceae</taxon>
        <taxon>Phocaeicola</taxon>
    </lineage>
</organism>
<comment type="subunit">
    <text evidence="13">Homodimer.</text>
</comment>
<dbReference type="CDD" id="cd01335">
    <property type="entry name" value="Radical_SAM"/>
    <property type="match status" value="1"/>
</dbReference>
<dbReference type="Pfam" id="PF04055">
    <property type="entry name" value="Radical_SAM"/>
    <property type="match status" value="1"/>
</dbReference>
<dbReference type="Proteomes" id="UP000620874">
    <property type="component" value="Unassembled WGS sequence"/>
</dbReference>
<comment type="similarity">
    <text evidence="2 13">Belongs to the radical SAM superfamily. Biotin synthase family.</text>
</comment>
<dbReference type="PANTHER" id="PTHR22976:SF2">
    <property type="entry name" value="BIOTIN SYNTHASE, MITOCHONDRIAL"/>
    <property type="match status" value="1"/>
</dbReference>
<feature type="binding site" evidence="13">
    <location>
        <position position="61"/>
    </location>
    <ligand>
        <name>[4Fe-4S] cluster</name>
        <dbReference type="ChEBI" id="CHEBI:49883"/>
        <note>4Fe-4S-S-AdoMet</note>
    </ligand>
</feature>
<evidence type="ECO:0000256" key="6">
    <source>
        <dbReference type="ARBA" id="ARBA00022691"/>
    </source>
</evidence>
<keyword evidence="16" id="KW-1185">Reference proteome</keyword>
<evidence type="ECO:0000256" key="1">
    <source>
        <dbReference type="ARBA" id="ARBA00004942"/>
    </source>
</evidence>
<evidence type="ECO:0000256" key="9">
    <source>
        <dbReference type="ARBA" id="ARBA00022756"/>
    </source>
</evidence>
<comment type="catalytic activity">
    <reaction evidence="12 13">
        <text>(4R,5S)-dethiobiotin + (sulfur carrier)-SH + 2 reduced [2Fe-2S]-[ferredoxin] + 2 S-adenosyl-L-methionine = (sulfur carrier)-H + biotin + 2 5'-deoxyadenosine + 2 L-methionine + 2 oxidized [2Fe-2S]-[ferredoxin]</text>
        <dbReference type="Rhea" id="RHEA:22060"/>
        <dbReference type="Rhea" id="RHEA-COMP:10000"/>
        <dbReference type="Rhea" id="RHEA-COMP:10001"/>
        <dbReference type="Rhea" id="RHEA-COMP:14737"/>
        <dbReference type="Rhea" id="RHEA-COMP:14739"/>
        <dbReference type="ChEBI" id="CHEBI:17319"/>
        <dbReference type="ChEBI" id="CHEBI:29917"/>
        <dbReference type="ChEBI" id="CHEBI:33737"/>
        <dbReference type="ChEBI" id="CHEBI:33738"/>
        <dbReference type="ChEBI" id="CHEBI:57586"/>
        <dbReference type="ChEBI" id="CHEBI:57844"/>
        <dbReference type="ChEBI" id="CHEBI:59789"/>
        <dbReference type="ChEBI" id="CHEBI:64428"/>
        <dbReference type="ChEBI" id="CHEBI:149473"/>
        <dbReference type="EC" id="2.8.1.6"/>
    </reaction>
</comment>
<dbReference type="EMBL" id="JACSPP010000036">
    <property type="protein sequence ID" value="MBD8040997.1"/>
    <property type="molecule type" value="Genomic_DNA"/>
</dbReference>
<evidence type="ECO:0000313" key="15">
    <source>
        <dbReference type="EMBL" id="MBD8040997.1"/>
    </source>
</evidence>
<evidence type="ECO:0000256" key="8">
    <source>
        <dbReference type="ARBA" id="ARBA00022723"/>
    </source>
</evidence>
<feature type="binding site" evidence="13">
    <location>
        <position position="267"/>
    </location>
    <ligand>
        <name>[2Fe-2S] cluster</name>
        <dbReference type="ChEBI" id="CHEBI:190135"/>
    </ligand>
</feature>
<keyword evidence="6 13" id="KW-0949">S-adenosyl-L-methionine</keyword>
<dbReference type="RefSeq" id="WP_191764391.1">
    <property type="nucleotide sequence ID" value="NZ_JACSPP010000036.1"/>
</dbReference>
<dbReference type="InterPro" id="IPR024177">
    <property type="entry name" value="Biotin_synthase"/>
</dbReference>
<dbReference type="EC" id="2.8.1.6" evidence="3 13"/>
<comment type="caution">
    <text evidence="15">The sequence shown here is derived from an EMBL/GenBank/DDBJ whole genome shotgun (WGS) entry which is preliminary data.</text>
</comment>
<dbReference type="SFLD" id="SFLDG01060">
    <property type="entry name" value="BATS_domain_containing"/>
    <property type="match status" value="1"/>
</dbReference>
<evidence type="ECO:0000256" key="12">
    <source>
        <dbReference type="ARBA" id="ARBA00051157"/>
    </source>
</evidence>
<comment type="function">
    <text evidence="13">Catalyzes the conversion of dethiobiotin (DTB) to biotin by the insertion of a sulfur atom into dethiobiotin via a radical-based mechanism.</text>
</comment>
<feature type="binding site" evidence="13">
    <location>
        <position position="137"/>
    </location>
    <ligand>
        <name>[2Fe-2S] cluster</name>
        <dbReference type="ChEBI" id="CHEBI:190135"/>
    </ligand>
</feature>
<keyword evidence="9 13" id="KW-0093">Biotin biosynthesis</keyword>
<dbReference type="SFLD" id="SFLDS00029">
    <property type="entry name" value="Radical_SAM"/>
    <property type="match status" value="1"/>
</dbReference>
<dbReference type="SFLD" id="SFLDG01278">
    <property type="entry name" value="biotin_synthase_like"/>
    <property type="match status" value="1"/>
</dbReference>
<dbReference type="PROSITE" id="PS51918">
    <property type="entry name" value="RADICAL_SAM"/>
    <property type="match status" value="1"/>
</dbReference>
<keyword evidence="4 13" id="KW-0004">4Fe-4S</keyword>
<accession>A0ABR8YA00</accession>
<dbReference type="SMART" id="SM00876">
    <property type="entry name" value="BATS"/>
    <property type="match status" value="1"/>
</dbReference>
<reference evidence="15 16" key="1">
    <citation type="submission" date="2020-08" db="EMBL/GenBank/DDBJ databases">
        <title>A Genomic Blueprint of the Chicken Gut Microbiome.</title>
        <authorList>
            <person name="Gilroy R."/>
            <person name="Ravi A."/>
            <person name="Getino M."/>
            <person name="Pursley I."/>
            <person name="Horton D.L."/>
            <person name="Alikhan N.-F."/>
            <person name="Baker D."/>
            <person name="Gharbi K."/>
            <person name="Hall N."/>
            <person name="Watson M."/>
            <person name="Adriaenssens E.M."/>
            <person name="Foster-Nyarko E."/>
            <person name="Jarju S."/>
            <person name="Secka A."/>
            <person name="Antonio M."/>
            <person name="Oren A."/>
            <person name="Chaudhuri R."/>
            <person name="La Ragione R.M."/>
            <person name="Hildebrand F."/>
            <person name="Pallen M.J."/>
        </authorList>
    </citation>
    <scope>NUCLEOTIDE SEQUENCE [LARGE SCALE GENOMIC DNA]</scope>
    <source>
        <strain evidence="15 16">Sa1CVN1</strain>
    </source>
</reference>
<dbReference type="SMART" id="SM00729">
    <property type="entry name" value="Elp3"/>
    <property type="match status" value="1"/>
</dbReference>
<sequence length="318" mass="35329">MIERIEKAVYEGKPLQPDEVLRVAEETPLDVLCEAAHRITVRCASRKFDMCSIINAKSGRCPENCKWCAQSAYYDTGVQVYGLVSEEECLRHARLNEAQGVNRFSLVTSGKRPSDKEIKVLCERFAYLRMHSGIHLCASLGLADEAQLRALHEAGVTRYHCNLETAPSYFGNLCTTHTQAEKIETIRAARRIGMEVCSGGIIGMGETMRHRVELAFTLHGLDIQSIPLNLLQPIKGTPLEKVAPLSEEEVLRTVAMFRLVNPEAYLRFAGGRSRLSEACVRRALYAGINSAIVGDLLTTLGSKVQEDVERIKNAGYEC</sequence>
<dbReference type="InterPro" id="IPR010722">
    <property type="entry name" value="BATS_dom"/>
</dbReference>
<evidence type="ECO:0000256" key="13">
    <source>
        <dbReference type="HAMAP-Rule" id="MF_01694"/>
    </source>
</evidence>
<evidence type="ECO:0000259" key="14">
    <source>
        <dbReference type="PROSITE" id="PS51918"/>
    </source>
</evidence>
<dbReference type="InterPro" id="IPR058240">
    <property type="entry name" value="rSAM_sf"/>
</dbReference>
<evidence type="ECO:0000256" key="3">
    <source>
        <dbReference type="ARBA" id="ARBA00012236"/>
    </source>
</evidence>
<keyword evidence="10 13" id="KW-0408">Iron</keyword>
<dbReference type="SUPFAM" id="SSF102114">
    <property type="entry name" value="Radical SAM enzymes"/>
    <property type="match status" value="1"/>
</dbReference>
<keyword evidence="7 13" id="KW-0001">2Fe-2S</keyword>
<dbReference type="InterPro" id="IPR007197">
    <property type="entry name" value="rSAM"/>
</dbReference>
<dbReference type="PANTHER" id="PTHR22976">
    <property type="entry name" value="BIOTIN SYNTHASE"/>
    <property type="match status" value="1"/>
</dbReference>
<dbReference type="Gene3D" id="3.20.20.70">
    <property type="entry name" value="Aldolase class I"/>
    <property type="match status" value="1"/>
</dbReference>
<evidence type="ECO:0000256" key="2">
    <source>
        <dbReference type="ARBA" id="ARBA00010765"/>
    </source>
</evidence>